<keyword evidence="8" id="KW-1185">Reference proteome</keyword>
<feature type="transmembrane region" description="Helical" evidence="5">
    <location>
        <begin position="364"/>
        <end position="385"/>
    </location>
</feature>
<name>A0A1Q5PR02_9ACTO</name>
<keyword evidence="2 5" id="KW-0812">Transmembrane</keyword>
<sequence>MKKQTQMSRWQEISLVSGRELKVTLFKKATIISTLLMMVLAIGGVLAMHFIGTGNSKLVVGIDDPAKIPAISQIKSLDEDQDPVEVVTMDRAAAEKDLKDGDSLDVYVDTSKTPIEVLGWRSVPSGFISQLSTLSAQQALDKEIKDLGGDPQGVAQKLAEAQPKAVILKNLEEPNSGGTAATFGISFVVLILLFILILSGGQMVAMSVVEEKVSRIVEILLATVRPSSLLTGKILGTGLASILSTGAVVLSGVITAAVVGDLGSLQLDFGMTLALSVIWLIVGFLTFAVLYAAVGATVSRQEDLSQAIMPLLFLIMIPYFVGVSVLPANPESSLIRWMSYVPFFGPFLAPARYALGVATTMDTVLSLVIGILFCPLAIWVSARIYKGAILRTGARVKLKDAWKNN</sequence>
<feature type="transmembrane region" description="Helical" evidence="5">
    <location>
        <begin position="178"/>
        <end position="198"/>
    </location>
</feature>
<feature type="transmembrane region" description="Helical" evidence="5">
    <location>
        <begin position="271"/>
        <end position="295"/>
    </location>
</feature>
<feature type="transmembrane region" description="Helical" evidence="5">
    <location>
        <begin position="307"/>
        <end position="328"/>
    </location>
</feature>
<reference evidence="7 8" key="1">
    <citation type="submission" date="2016-11" db="EMBL/GenBank/DDBJ databases">
        <title>Actinomyces gypaetusis sp. nov. isolated from the vulture Gypaetus barbatus in Qinghai Tibet Plateau China.</title>
        <authorList>
            <person name="Meng X."/>
        </authorList>
    </citation>
    <scope>NUCLEOTIDE SEQUENCE [LARGE SCALE GENOMIC DNA]</scope>
    <source>
        <strain evidence="7 8">VUL4_2</strain>
    </source>
</reference>
<evidence type="ECO:0000313" key="7">
    <source>
        <dbReference type="EMBL" id="OKL49830.1"/>
    </source>
</evidence>
<dbReference type="InterPro" id="IPR013525">
    <property type="entry name" value="ABC2_TM"/>
</dbReference>
<dbReference type="OrthoDB" id="3268959at2"/>
<evidence type="ECO:0000256" key="1">
    <source>
        <dbReference type="ARBA" id="ARBA00004141"/>
    </source>
</evidence>
<organism evidence="7 8">
    <name type="scientific">Boudabousia liubingyangii</name>
    <dbReference type="NCBI Taxonomy" id="1921764"/>
    <lineage>
        <taxon>Bacteria</taxon>
        <taxon>Bacillati</taxon>
        <taxon>Actinomycetota</taxon>
        <taxon>Actinomycetes</taxon>
        <taxon>Actinomycetales</taxon>
        <taxon>Actinomycetaceae</taxon>
        <taxon>Boudabousia</taxon>
    </lineage>
</organism>
<gene>
    <name evidence="7" type="ORF">BSR29_02490</name>
</gene>
<feature type="domain" description="ABC-2 type transporter transmembrane" evidence="6">
    <location>
        <begin position="28"/>
        <end position="382"/>
    </location>
</feature>
<feature type="transmembrane region" description="Helical" evidence="5">
    <location>
        <begin position="234"/>
        <end position="259"/>
    </location>
</feature>
<protein>
    <recommendedName>
        <fullName evidence="6">ABC-2 type transporter transmembrane domain-containing protein</fullName>
    </recommendedName>
</protein>
<comment type="caution">
    <text evidence="7">The sequence shown here is derived from an EMBL/GenBank/DDBJ whole genome shotgun (WGS) entry which is preliminary data.</text>
</comment>
<evidence type="ECO:0000256" key="2">
    <source>
        <dbReference type="ARBA" id="ARBA00022692"/>
    </source>
</evidence>
<evidence type="ECO:0000256" key="4">
    <source>
        <dbReference type="ARBA" id="ARBA00023136"/>
    </source>
</evidence>
<dbReference type="PANTHER" id="PTHR43471:SF3">
    <property type="entry name" value="ABC TRANSPORTER PERMEASE PROTEIN NATB"/>
    <property type="match status" value="1"/>
</dbReference>
<dbReference type="GO" id="GO:0016020">
    <property type="term" value="C:membrane"/>
    <property type="evidence" value="ECO:0007669"/>
    <property type="project" value="UniProtKB-SubCell"/>
</dbReference>
<accession>A0A1Q5PR02</accession>
<proteinExistence type="predicted"/>
<comment type="subcellular location">
    <subcellularLocation>
        <location evidence="1">Membrane</location>
        <topology evidence="1">Multi-pass membrane protein</topology>
    </subcellularLocation>
</comment>
<dbReference type="Pfam" id="PF12698">
    <property type="entry name" value="ABC2_membrane_3"/>
    <property type="match status" value="1"/>
</dbReference>
<keyword evidence="3 5" id="KW-1133">Transmembrane helix</keyword>
<dbReference type="RefSeq" id="WP_073708714.1">
    <property type="nucleotide sequence ID" value="NZ_MQSV01000001.1"/>
</dbReference>
<evidence type="ECO:0000313" key="8">
    <source>
        <dbReference type="Proteomes" id="UP000186785"/>
    </source>
</evidence>
<dbReference type="AlphaFoldDB" id="A0A1Q5PR02"/>
<evidence type="ECO:0000256" key="5">
    <source>
        <dbReference type="SAM" id="Phobius"/>
    </source>
</evidence>
<dbReference type="Proteomes" id="UP000186785">
    <property type="component" value="Unassembled WGS sequence"/>
</dbReference>
<dbReference type="PANTHER" id="PTHR43471">
    <property type="entry name" value="ABC TRANSPORTER PERMEASE"/>
    <property type="match status" value="1"/>
</dbReference>
<dbReference type="GO" id="GO:0140359">
    <property type="term" value="F:ABC-type transporter activity"/>
    <property type="evidence" value="ECO:0007669"/>
    <property type="project" value="InterPro"/>
</dbReference>
<keyword evidence="4 5" id="KW-0472">Membrane</keyword>
<dbReference type="EMBL" id="MQSV01000001">
    <property type="protein sequence ID" value="OKL49830.1"/>
    <property type="molecule type" value="Genomic_DNA"/>
</dbReference>
<feature type="transmembrane region" description="Helical" evidence="5">
    <location>
        <begin position="29"/>
        <end position="51"/>
    </location>
</feature>
<evidence type="ECO:0000256" key="3">
    <source>
        <dbReference type="ARBA" id="ARBA00022989"/>
    </source>
</evidence>
<dbReference type="STRING" id="1921764.BSR28_08470"/>
<evidence type="ECO:0000259" key="6">
    <source>
        <dbReference type="Pfam" id="PF12698"/>
    </source>
</evidence>